<reference evidence="2 3" key="1">
    <citation type="submission" date="2023-05" db="EMBL/GenBank/DDBJ databases">
        <title>Draft genome sequence of Streptomyces sp. B-S-A12 isolated from a cave soil in Thailand.</title>
        <authorList>
            <person name="Chamroensaksri N."/>
            <person name="Muangham S."/>
        </authorList>
    </citation>
    <scope>NUCLEOTIDE SEQUENCE [LARGE SCALE GENOMIC DNA]</scope>
    <source>
        <strain evidence="2 3">B-S-A12</strain>
    </source>
</reference>
<feature type="compositionally biased region" description="Low complexity" evidence="1">
    <location>
        <begin position="62"/>
        <end position="71"/>
    </location>
</feature>
<evidence type="ECO:0000313" key="2">
    <source>
        <dbReference type="EMBL" id="MDI3423084.1"/>
    </source>
</evidence>
<dbReference type="EMBL" id="JASCIS010000047">
    <property type="protein sequence ID" value="MDI3423084.1"/>
    <property type="molecule type" value="Genomic_DNA"/>
</dbReference>
<evidence type="ECO:0000313" key="3">
    <source>
        <dbReference type="Proteomes" id="UP001237105"/>
    </source>
</evidence>
<keyword evidence="3" id="KW-1185">Reference proteome</keyword>
<gene>
    <name evidence="2" type="ORF">QIT00_31845</name>
</gene>
<dbReference type="RefSeq" id="WP_282538934.1">
    <property type="nucleotide sequence ID" value="NZ_JASCIS010000047.1"/>
</dbReference>
<evidence type="ECO:0000256" key="1">
    <source>
        <dbReference type="SAM" id="MobiDB-lite"/>
    </source>
</evidence>
<sequence length="77" mass="8094">MSAWTDRTERGTEDFRLVACPTAPGWAAAHHPETDVLVPRDSTADISNAPTSRGILVSPERTTTGTATATAPRSDGS</sequence>
<accession>A0ABT6T7X0</accession>
<feature type="region of interest" description="Disordered" evidence="1">
    <location>
        <begin position="43"/>
        <end position="77"/>
    </location>
</feature>
<proteinExistence type="predicted"/>
<comment type="caution">
    <text evidence="2">The sequence shown here is derived from an EMBL/GenBank/DDBJ whole genome shotgun (WGS) entry which is preliminary data.</text>
</comment>
<name>A0ABT6T7X0_9ACTN</name>
<protein>
    <submittedName>
        <fullName evidence="2">Uncharacterized protein</fullName>
    </submittedName>
</protein>
<dbReference type="Proteomes" id="UP001237105">
    <property type="component" value="Unassembled WGS sequence"/>
</dbReference>
<organism evidence="2 3">
    <name type="scientific">Streptomyces luteolus</name>
    <dbReference type="NCBI Taxonomy" id="3043615"/>
    <lineage>
        <taxon>Bacteria</taxon>
        <taxon>Bacillati</taxon>
        <taxon>Actinomycetota</taxon>
        <taxon>Actinomycetes</taxon>
        <taxon>Kitasatosporales</taxon>
        <taxon>Streptomycetaceae</taxon>
        <taxon>Streptomyces</taxon>
    </lineage>
</organism>